<dbReference type="PANTHER" id="PTHR11685">
    <property type="entry name" value="RBR FAMILY RING FINGER AND IBR DOMAIN-CONTAINING"/>
    <property type="match status" value="1"/>
</dbReference>
<evidence type="ECO:0000256" key="9">
    <source>
        <dbReference type="SAM" id="MobiDB-lite"/>
    </source>
</evidence>
<evidence type="ECO:0000313" key="11">
    <source>
        <dbReference type="EMBL" id="KAF2271075.1"/>
    </source>
</evidence>
<dbReference type="EC" id="2.3.2.31" evidence="2"/>
<dbReference type="OrthoDB" id="1431934at2759"/>
<dbReference type="CDD" id="cd20335">
    <property type="entry name" value="BRcat_RBR"/>
    <property type="match status" value="1"/>
</dbReference>
<dbReference type="GO" id="GO:0061630">
    <property type="term" value="F:ubiquitin protein ligase activity"/>
    <property type="evidence" value="ECO:0007669"/>
    <property type="project" value="UniProtKB-EC"/>
</dbReference>
<dbReference type="Proteomes" id="UP000800093">
    <property type="component" value="Unassembled WGS sequence"/>
</dbReference>
<proteinExistence type="predicted"/>
<comment type="catalytic activity">
    <reaction evidence="1">
        <text>[E2 ubiquitin-conjugating enzyme]-S-ubiquitinyl-L-cysteine + [acceptor protein]-L-lysine = [E2 ubiquitin-conjugating enzyme]-L-cysteine + [acceptor protein]-N(6)-ubiquitinyl-L-lysine.</text>
        <dbReference type="EC" id="2.3.2.31"/>
    </reaction>
</comment>
<feature type="domain" description="RING-type" evidence="10">
    <location>
        <begin position="422"/>
        <end position="643"/>
    </location>
</feature>
<dbReference type="Pfam" id="PF01485">
    <property type="entry name" value="IBR"/>
    <property type="match status" value="1"/>
</dbReference>
<feature type="compositionally biased region" description="Low complexity" evidence="9">
    <location>
        <begin position="89"/>
        <end position="101"/>
    </location>
</feature>
<dbReference type="PROSITE" id="PS51873">
    <property type="entry name" value="TRIAD"/>
    <property type="match status" value="1"/>
</dbReference>
<keyword evidence="12" id="KW-1185">Reference proteome</keyword>
<dbReference type="Gene3D" id="3.30.40.10">
    <property type="entry name" value="Zinc/RING finger domain, C3HC4 (zinc finger)"/>
    <property type="match status" value="1"/>
</dbReference>
<keyword evidence="6" id="KW-0863">Zinc-finger</keyword>
<reference evidence="12" key="1">
    <citation type="journal article" date="2020" name="Stud. Mycol.">
        <title>101 Dothideomycetes genomes: A test case for predicting lifestyles and emergence of pathogens.</title>
        <authorList>
            <person name="Haridas S."/>
            <person name="Albert R."/>
            <person name="Binder M."/>
            <person name="Bloem J."/>
            <person name="LaButti K."/>
            <person name="Salamov A."/>
            <person name="Andreopoulos B."/>
            <person name="Baker S."/>
            <person name="Barry K."/>
            <person name="Bills G."/>
            <person name="Bluhm B."/>
            <person name="Cannon C."/>
            <person name="Castanera R."/>
            <person name="Culley D."/>
            <person name="Daum C."/>
            <person name="Ezra D."/>
            <person name="Gonzalez J."/>
            <person name="Henrissat B."/>
            <person name="Kuo A."/>
            <person name="Liang C."/>
            <person name="Lipzen A."/>
            <person name="Lutzoni F."/>
            <person name="Magnuson J."/>
            <person name="Mondo S."/>
            <person name="Nolan M."/>
            <person name="Ohm R."/>
            <person name="Pangilinan J."/>
            <person name="Park H.-J."/>
            <person name="Ramirez L."/>
            <person name="Alfaro M."/>
            <person name="Sun H."/>
            <person name="Tritt A."/>
            <person name="Yoshinaga Y."/>
            <person name="Zwiers L.-H."/>
            <person name="Turgeon B."/>
            <person name="Goodwin S."/>
            <person name="Spatafora J."/>
            <person name="Crous P."/>
            <person name="Grigoriev I."/>
        </authorList>
    </citation>
    <scope>NUCLEOTIDE SEQUENCE [LARGE SCALE GENOMIC DNA]</scope>
    <source>
        <strain evidence="12">CBS 304.66</strain>
    </source>
</reference>
<dbReference type="SUPFAM" id="SSF57850">
    <property type="entry name" value="RING/U-box"/>
    <property type="match status" value="3"/>
</dbReference>
<feature type="compositionally biased region" description="Polar residues" evidence="9">
    <location>
        <begin position="151"/>
        <end position="187"/>
    </location>
</feature>
<comment type="caution">
    <text evidence="11">The sequence shown here is derived from an EMBL/GenBank/DDBJ whole genome shotgun (WGS) entry which is preliminary data.</text>
</comment>
<evidence type="ECO:0000256" key="7">
    <source>
        <dbReference type="ARBA" id="ARBA00022786"/>
    </source>
</evidence>
<protein>
    <recommendedName>
        <fullName evidence="2">RBR-type E3 ubiquitin transferase</fullName>
        <ecNumber evidence="2">2.3.2.31</ecNumber>
    </recommendedName>
</protein>
<dbReference type="InterPro" id="IPR031127">
    <property type="entry name" value="E3_UB_ligase_RBR"/>
</dbReference>
<evidence type="ECO:0000313" key="12">
    <source>
        <dbReference type="Proteomes" id="UP000800093"/>
    </source>
</evidence>
<evidence type="ECO:0000256" key="8">
    <source>
        <dbReference type="ARBA" id="ARBA00022833"/>
    </source>
</evidence>
<evidence type="ECO:0000259" key="10">
    <source>
        <dbReference type="PROSITE" id="PS51873"/>
    </source>
</evidence>
<evidence type="ECO:0000256" key="5">
    <source>
        <dbReference type="ARBA" id="ARBA00022737"/>
    </source>
</evidence>
<evidence type="ECO:0000256" key="1">
    <source>
        <dbReference type="ARBA" id="ARBA00001798"/>
    </source>
</evidence>
<keyword evidence="5" id="KW-0677">Repeat</keyword>
<feature type="region of interest" description="Disordered" evidence="9">
    <location>
        <begin position="338"/>
        <end position="366"/>
    </location>
</feature>
<keyword evidence="4" id="KW-0479">Metal-binding</keyword>
<name>A0A9P4TS67_9PLEO</name>
<dbReference type="GO" id="GO:0008270">
    <property type="term" value="F:zinc ion binding"/>
    <property type="evidence" value="ECO:0007669"/>
    <property type="project" value="UniProtKB-KW"/>
</dbReference>
<keyword evidence="8" id="KW-0862">Zinc</keyword>
<feature type="region of interest" description="Disordered" evidence="9">
    <location>
        <begin position="89"/>
        <end position="210"/>
    </location>
</feature>
<dbReference type="SMART" id="SM00647">
    <property type="entry name" value="IBR"/>
    <property type="match status" value="2"/>
</dbReference>
<evidence type="ECO:0000256" key="3">
    <source>
        <dbReference type="ARBA" id="ARBA00022679"/>
    </source>
</evidence>
<dbReference type="Gene3D" id="1.20.120.1750">
    <property type="match status" value="1"/>
</dbReference>
<organism evidence="11 12">
    <name type="scientific">Lojkania enalia</name>
    <dbReference type="NCBI Taxonomy" id="147567"/>
    <lineage>
        <taxon>Eukaryota</taxon>
        <taxon>Fungi</taxon>
        <taxon>Dikarya</taxon>
        <taxon>Ascomycota</taxon>
        <taxon>Pezizomycotina</taxon>
        <taxon>Dothideomycetes</taxon>
        <taxon>Pleosporomycetidae</taxon>
        <taxon>Pleosporales</taxon>
        <taxon>Pleosporales incertae sedis</taxon>
        <taxon>Lojkania</taxon>
    </lineage>
</organism>
<feature type="compositionally biased region" description="Polar residues" evidence="9">
    <location>
        <begin position="121"/>
        <end position="137"/>
    </location>
</feature>
<evidence type="ECO:0000256" key="2">
    <source>
        <dbReference type="ARBA" id="ARBA00012251"/>
    </source>
</evidence>
<dbReference type="GO" id="GO:0016567">
    <property type="term" value="P:protein ubiquitination"/>
    <property type="evidence" value="ECO:0007669"/>
    <property type="project" value="InterPro"/>
</dbReference>
<accession>A0A9P4TS67</accession>
<sequence>MGSHQSKTGGSDHTGAYGIAQFPPTGMFSAQPSEPYKHSAVVSVASLPNSLANGSAEVFPTELPERPPKLSWVSLRKRKSSALLPLTRSPASSIPLSAPLSPQTPESTTFASKAGHGALSHQAQLPAAQSTAQQNRILNKINRKPSRLDGISNTLRPAASTPNLSIPNDGQPNYLQQQFLGNESVTGLPSPPSSPWDTEPHHSPSGDQSLDPLARRFAELTLPPFRSTLVSLPPSNSLTPTQHDPIHLVSEGNEMGVSRTTQRHSGRGTSLPYQTLQARREKTNHGQSSHVRSDRRIPRTQSDDIFYPELGLLPDRAAQEALDRELAIQLQREEDSFYSNPWHGNSVHRRPINRGTRDDPVDVDSNDEYDFDADAELERRLQQDFNVSNLQATLREDADALYARQIHNEEVTEMRRQASVPRTRNCVVCGEDVLVAEFPALVDCAHEPETCPKCYQGWIESELNSKRWDEIRCPGSECRVILKHYEVQQYATPEVYARFDQLSARSALSDDPDFRWCRARNCTSGQIHVSGEEGNIFRCVECGFKVCIVHEDTWHEGETCDEYDYRVSGRKEKDQKAQEEASAKALKKFTKKCPGKKCGWNIEKNDGCDHMTCSKCKHEFCWICLAPYAAIRATGNSAHNRNCTYHSSRIR</sequence>
<dbReference type="InterPro" id="IPR002867">
    <property type="entry name" value="IBR_dom"/>
</dbReference>
<dbReference type="CDD" id="cd20336">
    <property type="entry name" value="Rcat_RBR"/>
    <property type="match status" value="1"/>
</dbReference>
<dbReference type="EMBL" id="ML986578">
    <property type="protein sequence ID" value="KAF2271075.1"/>
    <property type="molecule type" value="Genomic_DNA"/>
</dbReference>
<dbReference type="InterPro" id="IPR044066">
    <property type="entry name" value="TRIAD_supradom"/>
</dbReference>
<keyword evidence="7" id="KW-0833">Ubl conjugation pathway</keyword>
<evidence type="ECO:0000256" key="4">
    <source>
        <dbReference type="ARBA" id="ARBA00022723"/>
    </source>
</evidence>
<dbReference type="Pfam" id="PF22191">
    <property type="entry name" value="IBR_1"/>
    <property type="match status" value="1"/>
</dbReference>
<keyword evidence="3" id="KW-0808">Transferase</keyword>
<dbReference type="AlphaFoldDB" id="A0A9P4TS67"/>
<evidence type="ECO:0000256" key="6">
    <source>
        <dbReference type="ARBA" id="ARBA00022771"/>
    </source>
</evidence>
<gene>
    <name evidence="11" type="ORF">CC78DRAFT_528017</name>
</gene>
<dbReference type="InterPro" id="IPR013083">
    <property type="entry name" value="Znf_RING/FYVE/PHD"/>
</dbReference>